<dbReference type="InterPro" id="IPR001444">
    <property type="entry name" value="Flag_bb_rod_N"/>
</dbReference>
<dbReference type="PIRSF" id="PIRSF002889">
    <property type="entry name" value="Rod_FlgB"/>
    <property type="match status" value="1"/>
</dbReference>
<name>A0A4U1BBJ7_9GAMM</name>
<reference evidence="8 9" key="1">
    <citation type="submission" date="2019-04" db="EMBL/GenBank/DDBJ databases">
        <authorList>
            <person name="Hwang J.C."/>
        </authorList>
    </citation>
    <scope>NUCLEOTIDE SEQUENCE [LARGE SCALE GENOMIC DNA]</scope>
    <source>
        <strain evidence="8 9">IMCC35001</strain>
    </source>
</reference>
<dbReference type="GO" id="GO:0071973">
    <property type="term" value="P:bacterial-type flagellum-dependent cell motility"/>
    <property type="evidence" value="ECO:0007669"/>
    <property type="project" value="InterPro"/>
</dbReference>
<protein>
    <recommendedName>
        <fullName evidence="3 6">Flagellar basal body rod protein FlgB</fullName>
    </recommendedName>
</protein>
<dbReference type="GO" id="GO:0030694">
    <property type="term" value="C:bacterial-type flagellum basal body, rod"/>
    <property type="evidence" value="ECO:0007669"/>
    <property type="project" value="InterPro"/>
</dbReference>
<dbReference type="RefSeq" id="WP_136854126.1">
    <property type="nucleotide sequence ID" value="NZ_SWCI01000012.1"/>
</dbReference>
<keyword evidence="9" id="KW-1185">Reference proteome</keyword>
<dbReference type="NCBIfam" id="NF009328">
    <property type="entry name" value="PRK12685.1"/>
    <property type="match status" value="1"/>
</dbReference>
<dbReference type="AlphaFoldDB" id="A0A4U1BBJ7"/>
<evidence type="ECO:0000259" key="7">
    <source>
        <dbReference type="Pfam" id="PF00460"/>
    </source>
</evidence>
<dbReference type="InterPro" id="IPR019776">
    <property type="entry name" value="Flagellar_basal_body_rod_CS"/>
</dbReference>
<dbReference type="PROSITE" id="PS00588">
    <property type="entry name" value="FLAGELLA_BB_ROD"/>
    <property type="match status" value="1"/>
</dbReference>
<dbReference type="Proteomes" id="UP000305674">
    <property type="component" value="Unassembled WGS sequence"/>
</dbReference>
<evidence type="ECO:0000313" key="9">
    <source>
        <dbReference type="Proteomes" id="UP000305674"/>
    </source>
</evidence>
<comment type="caution">
    <text evidence="8">The sequence shown here is derived from an EMBL/GenBank/DDBJ whole genome shotgun (WGS) entry which is preliminary data.</text>
</comment>
<dbReference type="InterPro" id="IPR006300">
    <property type="entry name" value="FlgB"/>
</dbReference>
<evidence type="ECO:0000256" key="1">
    <source>
        <dbReference type="ARBA" id="ARBA00004117"/>
    </source>
</evidence>
<evidence type="ECO:0000256" key="3">
    <source>
        <dbReference type="ARBA" id="ARBA00014376"/>
    </source>
</evidence>
<evidence type="ECO:0000313" key="8">
    <source>
        <dbReference type="EMBL" id="TKB47791.1"/>
    </source>
</evidence>
<comment type="similarity">
    <text evidence="2 6">Belongs to the flagella basal body rod proteins family.</text>
</comment>
<evidence type="ECO:0000256" key="6">
    <source>
        <dbReference type="PIRNR" id="PIRNR002889"/>
    </source>
</evidence>
<accession>A0A4U1BBJ7</accession>
<evidence type="ECO:0000256" key="2">
    <source>
        <dbReference type="ARBA" id="ARBA00009677"/>
    </source>
</evidence>
<organism evidence="8 9">
    <name type="scientific">Ferrimonas sediminicola</name>
    <dbReference type="NCBI Taxonomy" id="2569538"/>
    <lineage>
        <taxon>Bacteria</taxon>
        <taxon>Pseudomonadati</taxon>
        <taxon>Pseudomonadota</taxon>
        <taxon>Gammaproteobacteria</taxon>
        <taxon>Alteromonadales</taxon>
        <taxon>Ferrimonadaceae</taxon>
        <taxon>Ferrimonas</taxon>
    </lineage>
</organism>
<keyword evidence="8" id="KW-0969">Cilium</keyword>
<comment type="function">
    <text evidence="5 6">Structural component of flagellum, the bacterial motility apparatus. Part of the rod structure of flagellar basal body.</text>
</comment>
<keyword evidence="4 6" id="KW-0975">Bacterial flagellum</keyword>
<comment type="subcellular location">
    <subcellularLocation>
        <location evidence="1 6">Bacterial flagellum basal body</location>
    </subcellularLocation>
</comment>
<dbReference type="EMBL" id="SWCI01000012">
    <property type="protein sequence ID" value="TKB47791.1"/>
    <property type="molecule type" value="Genomic_DNA"/>
</dbReference>
<keyword evidence="8" id="KW-0966">Cell projection</keyword>
<evidence type="ECO:0000256" key="4">
    <source>
        <dbReference type="ARBA" id="ARBA00023143"/>
    </source>
</evidence>
<feature type="domain" description="Flagellar basal body rod protein N-terminal" evidence="7">
    <location>
        <begin position="15"/>
        <end position="38"/>
    </location>
</feature>
<dbReference type="OrthoDB" id="9788334at2"/>
<dbReference type="Pfam" id="PF00460">
    <property type="entry name" value="Flg_bb_rod"/>
    <property type="match status" value="1"/>
</dbReference>
<comment type="subunit">
    <text evidence="6">The basal body constitutes a major portion of the flagellar organelle and consists of a number of rings mounted on a central rod.</text>
</comment>
<sequence>MAINLESALGLHAQGLDLRVERTKILAANLANVETPGYLARDIDFAKVMQGYQASGEVRRDYTQGYRVPQQISADGNTVELEQEQARFAANSMDFQTSLTFLNMKINGIRTAIEGQ</sequence>
<keyword evidence="8" id="KW-0282">Flagellum</keyword>
<evidence type="ECO:0000256" key="5">
    <source>
        <dbReference type="ARBA" id="ARBA00024934"/>
    </source>
</evidence>
<gene>
    <name evidence="8" type="primary">flgB</name>
    <name evidence="8" type="ORF">FCL40_15065</name>
</gene>
<proteinExistence type="inferred from homology"/>